<keyword evidence="3" id="KW-1185">Reference proteome</keyword>
<protein>
    <submittedName>
        <fullName evidence="2">Leucyl aminopeptidase (Aminopeptidase T)</fullName>
    </submittedName>
</protein>
<keyword evidence="2" id="KW-0645">Protease</keyword>
<dbReference type="Pfam" id="PF26233">
    <property type="entry name" value="NicX"/>
    <property type="match status" value="1"/>
</dbReference>
<keyword evidence="2" id="KW-0378">Hydrolase</keyword>
<evidence type="ECO:0000256" key="1">
    <source>
        <dbReference type="ARBA" id="ARBA00022723"/>
    </source>
</evidence>
<sequence length="346" mass="36807">MANLTCDTRLTRAADVLLKDHFCVRDGECVLMTTDNATDPVVVDALAAAAGRLGAKPVVVSMPRLPFQGSLADPHIPGPVVEAVKAGDVWLDLTFPYMAGSHAHDQAMKAGRARYILLGDVGAAGLARLYGGVDFDRLFEVQSAVDAYFRAAEGKTCRITSRLGTDLTYTIGKPATRKDRYARNPGSQTVPGSAIMYPVPESVTGVVVLEAVFHEHYCVPKEPVRLEVDGKIRSVTGGGADTRVMDRSLRRAGGGDYGYLIHFSYGFHPAAMATGSSFIEDIRVVGCNAIGLGLPWWVPGGGENHPDGVVTNQSMWIDGVPVVEDGKLLVPAEAAEAAAILEPLYA</sequence>
<organism evidence="2 3">
    <name type="scientific">Azospirillum rugosum</name>
    <dbReference type="NCBI Taxonomy" id="416170"/>
    <lineage>
        <taxon>Bacteria</taxon>
        <taxon>Pseudomonadati</taxon>
        <taxon>Pseudomonadota</taxon>
        <taxon>Alphaproteobacteria</taxon>
        <taxon>Rhodospirillales</taxon>
        <taxon>Azospirillaceae</taxon>
        <taxon>Azospirillum</taxon>
    </lineage>
</organism>
<keyword evidence="1" id="KW-0479">Metal-binding</keyword>
<dbReference type="PANTHER" id="PTHR34448:SF1">
    <property type="entry name" value="BLL6088 PROTEIN"/>
    <property type="match status" value="1"/>
</dbReference>
<evidence type="ECO:0000313" key="2">
    <source>
        <dbReference type="EMBL" id="MBP2293271.1"/>
    </source>
</evidence>
<dbReference type="EMBL" id="JAGINP010000010">
    <property type="protein sequence ID" value="MBP2293271.1"/>
    <property type="molecule type" value="Genomic_DNA"/>
</dbReference>
<evidence type="ECO:0000313" key="3">
    <source>
        <dbReference type="Proteomes" id="UP000781958"/>
    </source>
</evidence>
<dbReference type="InterPro" id="IPR052170">
    <property type="entry name" value="M29_Exopeptidase"/>
</dbReference>
<dbReference type="GO" id="GO:0004177">
    <property type="term" value="F:aminopeptidase activity"/>
    <property type="evidence" value="ECO:0007669"/>
    <property type="project" value="UniProtKB-KW"/>
</dbReference>
<dbReference type="PANTHER" id="PTHR34448">
    <property type="entry name" value="AMINOPEPTIDASE"/>
    <property type="match status" value="1"/>
</dbReference>
<dbReference type="SUPFAM" id="SSF144052">
    <property type="entry name" value="Thermophilic metalloprotease-like"/>
    <property type="match status" value="1"/>
</dbReference>
<dbReference type="RefSeq" id="WP_209767193.1">
    <property type="nucleotide sequence ID" value="NZ_JAGINP010000010.1"/>
</dbReference>
<dbReference type="Proteomes" id="UP000781958">
    <property type="component" value="Unassembled WGS sequence"/>
</dbReference>
<gene>
    <name evidence="2" type="ORF">J2851_003054</name>
</gene>
<proteinExistence type="predicted"/>
<comment type="caution">
    <text evidence="2">The sequence shown here is derived from an EMBL/GenBank/DDBJ whole genome shotgun (WGS) entry which is preliminary data.</text>
</comment>
<dbReference type="InterPro" id="IPR058739">
    <property type="entry name" value="NicX"/>
</dbReference>
<name>A0ABS4SL44_9PROT</name>
<reference evidence="2 3" key="1">
    <citation type="submission" date="2021-03" db="EMBL/GenBank/DDBJ databases">
        <title>Genomic Encyclopedia of Type Strains, Phase III (KMG-III): the genomes of soil and plant-associated and newly described type strains.</title>
        <authorList>
            <person name="Whitman W."/>
        </authorList>
    </citation>
    <scope>NUCLEOTIDE SEQUENCE [LARGE SCALE GENOMIC DNA]</scope>
    <source>
        <strain evidence="2 3">IMMIB AFH-6</strain>
    </source>
</reference>
<accession>A0ABS4SL44</accession>
<keyword evidence="2" id="KW-0031">Aminopeptidase</keyword>